<dbReference type="PANTHER" id="PTHR43405">
    <property type="entry name" value="GLYCOSYL HYDROLASE DIGH"/>
    <property type="match status" value="1"/>
</dbReference>
<evidence type="ECO:0000313" key="3">
    <source>
        <dbReference type="EMBL" id="GGJ72174.1"/>
    </source>
</evidence>
<dbReference type="InterPro" id="IPR003790">
    <property type="entry name" value="GHL10"/>
</dbReference>
<dbReference type="SUPFAM" id="SSF51445">
    <property type="entry name" value="(Trans)glycosidases"/>
    <property type="match status" value="1"/>
</dbReference>
<dbReference type="Gene3D" id="2.60.40.10">
    <property type="entry name" value="Immunoglobulins"/>
    <property type="match status" value="1"/>
</dbReference>
<dbReference type="InterPro" id="IPR017853">
    <property type="entry name" value="GH"/>
</dbReference>
<evidence type="ECO:0000256" key="1">
    <source>
        <dbReference type="ARBA" id="ARBA00022729"/>
    </source>
</evidence>
<evidence type="ECO:0000313" key="4">
    <source>
        <dbReference type="Proteomes" id="UP000635726"/>
    </source>
</evidence>
<keyword evidence="1" id="KW-0732">Signal</keyword>
<dbReference type="InterPro" id="IPR013783">
    <property type="entry name" value="Ig-like_fold"/>
</dbReference>
<sequence>MVAAPGLRGLWVDAFGPGLRTPAEVAQTVSDAAGMGFNTLFVQTVRRGDCLCLQASVPVAADVQPGFDPLAEVIRLAHARHLRVIAWVSVTGAWNASLPSAGAAQVFALHGPDARDSWLSRRPDGSWKSGADAWLDPGIPAAADHMVRSAVSVVKNYDVDGLQLDRIRYPDGGDWGYSPVTLARYRQETGATGTPAPADERWKAWKREQVTALTRRVALEARAARPGVILSAATIVYGNGPADLTAFRATRTYSEVLQDWPAWMREGLLDVNVLMNYKRDGVNGQESWFDHWNAFAGQQRSGTAEVAAGTSMYLNSPEVTAAQAARALTGGLGWVGYAYRTPTSEVYAQRQTQAQGLAALRGVLGSVMTAEGGSGGAVVWTPTPSARRAVLGRVVGTLRVGGLRVDAFAADGSPLGSTVTDGNGYYGFTDLPAGTAEVRVGGQRWSEPLVLGVTRFPNLLLRTLRAGN</sequence>
<dbReference type="Pfam" id="PF02638">
    <property type="entry name" value="GHL10"/>
    <property type="match status" value="1"/>
</dbReference>
<reference evidence="3" key="1">
    <citation type="journal article" date="2014" name="Int. J. Syst. Evol. Microbiol.">
        <title>Complete genome sequence of Corynebacterium casei LMG S-19264T (=DSM 44701T), isolated from a smear-ripened cheese.</title>
        <authorList>
            <consortium name="US DOE Joint Genome Institute (JGI-PGF)"/>
            <person name="Walter F."/>
            <person name="Albersmeier A."/>
            <person name="Kalinowski J."/>
            <person name="Ruckert C."/>
        </authorList>
    </citation>
    <scope>NUCLEOTIDE SEQUENCE</scope>
    <source>
        <strain evidence="3">JCM 14371</strain>
    </source>
</reference>
<comment type="caution">
    <text evidence="3">The sequence shown here is derived from an EMBL/GenBank/DDBJ whole genome shotgun (WGS) entry which is preliminary data.</text>
</comment>
<dbReference type="SUPFAM" id="SSF117074">
    <property type="entry name" value="Hypothetical protein PA1324"/>
    <property type="match status" value="1"/>
</dbReference>
<dbReference type="InterPro" id="IPR052177">
    <property type="entry name" value="Divisome_Glycosyl_Hydrolase"/>
</dbReference>
<gene>
    <name evidence="3" type="ORF">GCM10008939_15680</name>
</gene>
<keyword evidence="4" id="KW-1185">Reference proteome</keyword>
<dbReference type="AlphaFoldDB" id="A0A917PE20"/>
<dbReference type="RefSeq" id="WP_229670869.1">
    <property type="nucleotide sequence ID" value="NZ_BMOE01000004.1"/>
</dbReference>
<organism evidence="3 4">
    <name type="scientific">Deinococcus aquiradiocola</name>
    <dbReference type="NCBI Taxonomy" id="393059"/>
    <lineage>
        <taxon>Bacteria</taxon>
        <taxon>Thermotogati</taxon>
        <taxon>Deinococcota</taxon>
        <taxon>Deinococci</taxon>
        <taxon>Deinococcales</taxon>
        <taxon>Deinococcaceae</taxon>
        <taxon>Deinococcus</taxon>
    </lineage>
</organism>
<feature type="domain" description="Glycosyl hydrolase-like 10" evidence="2">
    <location>
        <begin position="24"/>
        <end position="279"/>
    </location>
</feature>
<accession>A0A917PE20</accession>
<dbReference type="PANTHER" id="PTHR43405:SF1">
    <property type="entry name" value="GLYCOSYL HYDROLASE DIGH"/>
    <property type="match status" value="1"/>
</dbReference>
<name>A0A917PE20_9DEIO</name>
<dbReference type="EMBL" id="BMOE01000004">
    <property type="protein sequence ID" value="GGJ72174.1"/>
    <property type="molecule type" value="Genomic_DNA"/>
</dbReference>
<dbReference type="Proteomes" id="UP000635726">
    <property type="component" value="Unassembled WGS sequence"/>
</dbReference>
<evidence type="ECO:0000259" key="2">
    <source>
        <dbReference type="Pfam" id="PF02638"/>
    </source>
</evidence>
<dbReference type="Gene3D" id="3.20.20.80">
    <property type="entry name" value="Glycosidases"/>
    <property type="match status" value="1"/>
</dbReference>
<protein>
    <recommendedName>
        <fullName evidence="2">Glycosyl hydrolase-like 10 domain-containing protein</fullName>
    </recommendedName>
</protein>
<proteinExistence type="predicted"/>
<reference evidence="3" key="2">
    <citation type="submission" date="2020-09" db="EMBL/GenBank/DDBJ databases">
        <authorList>
            <person name="Sun Q."/>
            <person name="Ohkuma M."/>
        </authorList>
    </citation>
    <scope>NUCLEOTIDE SEQUENCE</scope>
    <source>
        <strain evidence="3">JCM 14371</strain>
    </source>
</reference>